<dbReference type="EMBL" id="CP000115">
    <property type="protein sequence ID" value="ABA05646.1"/>
    <property type="molecule type" value="Genomic_DNA"/>
</dbReference>
<organism evidence="1 2">
    <name type="scientific">Nitrobacter winogradskyi (strain ATCC 25391 / DSM 10237 / CIP 104748 / NCIMB 11846 / Nb-255)</name>
    <dbReference type="NCBI Taxonomy" id="323098"/>
    <lineage>
        <taxon>Bacteria</taxon>
        <taxon>Pseudomonadati</taxon>
        <taxon>Pseudomonadota</taxon>
        <taxon>Alphaproteobacteria</taxon>
        <taxon>Hyphomicrobiales</taxon>
        <taxon>Nitrobacteraceae</taxon>
        <taxon>Nitrobacter</taxon>
    </lineage>
</organism>
<dbReference type="InterPro" id="IPR020022">
    <property type="entry name" value="N-acetyl_sugar_amidoTrfase"/>
</dbReference>
<proteinExistence type="predicted"/>
<name>Q3SPZ5_NITWN</name>
<dbReference type="SUPFAM" id="SSF52402">
    <property type="entry name" value="Adenine nucleotide alpha hydrolases-like"/>
    <property type="match status" value="1"/>
</dbReference>
<dbReference type="Gene3D" id="3.40.50.620">
    <property type="entry name" value="HUPs"/>
    <property type="match status" value="1"/>
</dbReference>
<dbReference type="OrthoDB" id="9765475at2"/>
<accession>Q3SPZ5</accession>
<dbReference type="NCBIfam" id="TIGR03573">
    <property type="entry name" value="WbuX"/>
    <property type="match status" value="1"/>
</dbReference>
<dbReference type="InterPro" id="IPR014729">
    <property type="entry name" value="Rossmann-like_a/b/a_fold"/>
</dbReference>
<dbReference type="HOGENOM" id="CLU_056004_1_0_5"/>
<dbReference type="AlphaFoldDB" id="Q3SPZ5"/>
<dbReference type="STRING" id="323098.Nwi_2392"/>
<dbReference type="KEGG" id="nwi:Nwi_2392"/>
<evidence type="ECO:0000313" key="1">
    <source>
        <dbReference type="EMBL" id="ABA05646.1"/>
    </source>
</evidence>
<sequence length="392" mass="46468">MLSCSKCLLPETAEATSFDDTGSCSVCRQIEVRDTQIDWDDRHRQMMELVAQYRDKGLYDCIVPYSGGKDSVFQLWYVVRKLGLKPLVVRFDHWFYRPLVEENNTSVFKQLGVDVLNFTPNWHVVRELMLESLKRRGDFCWHCHTGIYAHTMQIAIRYETPLLFWGESLAEYQSFYSYDEMEEVDEKRFNRAMNLGITADDMYEFLGGRVAKRDLYPFVYPPRKELMRIKCRSICLGSYIRWDTKKHVEIIKRELGWKGQEVEGIPPEYDYEKIECFFQGVRDYLKYIKRGMGRTNHLANIDIRNHRITREEGERLVKEYDGKRPPSLDLFLDYLQISEEQFLDVAMRHEVSPWQFSPNQVESGKRMPDMDKWDNTRVPWPNHPGIDIGNKG</sequence>
<dbReference type="eggNOG" id="COG0037">
    <property type="taxonomic scope" value="Bacteria"/>
</dbReference>
<reference evidence="1 2" key="1">
    <citation type="journal article" date="2006" name="Appl. Environ. Microbiol.">
        <title>Genome sequence of the chemolithoautotrophic nitrite-oxidizing bacterium Nitrobacter winogradskyi Nb-255.</title>
        <authorList>
            <person name="Starkenburg S.R."/>
            <person name="Chain P.S."/>
            <person name="Sayavedra-Soto L.A."/>
            <person name="Hauser L."/>
            <person name="Land M.L."/>
            <person name="Larimer F.W."/>
            <person name="Malfatti S.A."/>
            <person name="Klotz M.G."/>
            <person name="Bottomley P.J."/>
            <person name="Arp D.J."/>
            <person name="Hickey W.J."/>
        </authorList>
    </citation>
    <scope>NUCLEOTIDE SEQUENCE [LARGE SCALE GENOMIC DNA]</scope>
    <source>
        <strain evidence="2">ATCC 25391 / DSM 10237 / CIP 104748 / NCIMB 11846 / Nb-255</strain>
    </source>
</reference>
<dbReference type="Proteomes" id="UP000002531">
    <property type="component" value="Chromosome"/>
</dbReference>
<protein>
    <submittedName>
        <fullName evidence="1">LPS biosynthesis protein</fullName>
    </submittedName>
</protein>
<gene>
    <name evidence="1" type="ordered locus">Nwi_2392</name>
</gene>
<keyword evidence="2" id="KW-1185">Reference proteome</keyword>
<evidence type="ECO:0000313" key="2">
    <source>
        <dbReference type="Proteomes" id="UP000002531"/>
    </source>
</evidence>
<dbReference type="RefSeq" id="WP_011315607.1">
    <property type="nucleotide sequence ID" value="NC_007406.1"/>
</dbReference>